<dbReference type="EMBL" id="RBKV01000001">
    <property type="protein sequence ID" value="RKR95147.1"/>
    <property type="molecule type" value="Genomic_DNA"/>
</dbReference>
<proteinExistence type="predicted"/>
<evidence type="ECO:0000313" key="1">
    <source>
        <dbReference type="EMBL" id="RKR95147.1"/>
    </source>
</evidence>
<reference evidence="1 2" key="1">
    <citation type="submission" date="2018-10" db="EMBL/GenBank/DDBJ databases">
        <title>Sequencing the genomes of 1000 actinobacteria strains.</title>
        <authorList>
            <person name="Klenk H.-P."/>
        </authorList>
    </citation>
    <scope>NUCLEOTIDE SEQUENCE [LARGE SCALE GENOMIC DNA]</scope>
    <source>
        <strain evidence="1 2">DSM 44343</strain>
    </source>
</reference>
<accession>A0A495K1K7</accession>
<dbReference type="AlphaFoldDB" id="A0A495K1K7"/>
<dbReference type="RefSeq" id="WP_147431382.1">
    <property type="nucleotide sequence ID" value="NZ_CBCRXS010000004.1"/>
</dbReference>
<comment type="caution">
    <text evidence="1">The sequence shown here is derived from an EMBL/GenBank/DDBJ whole genome shotgun (WGS) entry which is preliminary data.</text>
</comment>
<dbReference type="Proteomes" id="UP000274762">
    <property type="component" value="Unassembled WGS sequence"/>
</dbReference>
<name>A0A495K1K7_WILMA</name>
<organism evidence="1 2">
    <name type="scientific">Williamsia marianensis</name>
    <dbReference type="NCBI Taxonomy" id="85044"/>
    <lineage>
        <taxon>Bacteria</taxon>
        <taxon>Bacillati</taxon>
        <taxon>Actinomycetota</taxon>
        <taxon>Actinomycetes</taxon>
        <taxon>Mycobacteriales</taxon>
        <taxon>Nocardiaceae</taxon>
        <taxon>Williamsia</taxon>
    </lineage>
</organism>
<sequence>MSRRELILDQLTLARNDPALASMRDSGLFTDLAALEARSHGERVCGAVSAEWVGPTTVRICYEVDDWCVADGAQETGLRPMGVDAAGRVGHS</sequence>
<dbReference type="OrthoDB" id="9929013at2"/>
<protein>
    <submittedName>
        <fullName evidence="1">Uncharacterized protein</fullName>
    </submittedName>
</protein>
<evidence type="ECO:0000313" key="2">
    <source>
        <dbReference type="Proteomes" id="UP000274762"/>
    </source>
</evidence>
<gene>
    <name evidence="1" type="ORF">DFJ75_1957</name>
</gene>